<keyword evidence="2" id="KW-1185">Reference proteome</keyword>
<gene>
    <name evidence="1" type="ORF">KXJ69_08685</name>
</gene>
<reference evidence="1" key="1">
    <citation type="submission" date="2021-07" db="EMBL/GenBank/DDBJ databases">
        <title>Aureisphaera sp. CAU 1614 isolated from sea sediment.</title>
        <authorList>
            <person name="Kim W."/>
        </authorList>
    </citation>
    <scope>NUCLEOTIDE SEQUENCE</scope>
    <source>
        <strain evidence="1">CAU 1614</strain>
    </source>
</reference>
<dbReference type="AlphaFoldDB" id="A0A9X1JVV5"/>
<dbReference type="RefSeq" id="WP_219052684.1">
    <property type="nucleotide sequence ID" value="NZ_JAHWDP010000003.1"/>
</dbReference>
<organism evidence="1 2">
    <name type="scientific">Halomarinibacterium sedimenti</name>
    <dbReference type="NCBI Taxonomy" id="2857106"/>
    <lineage>
        <taxon>Bacteria</taxon>
        <taxon>Pseudomonadati</taxon>
        <taxon>Bacteroidota</taxon>
        <taxon>Flavobacteriia</taxon>
        <taxon>Flavobacteriales</taxon>
        <taxon>Flavobacteriaceae</taxon>
        <taxon>Halomarinibacterium</taxon>
    </lineage>
</organism>
<evidence type="ECO:0000313" key="1">
    <source>
        <dbReference type="EMBL" id="MBW2938180.1"/>
    </source>
</evidence>
<dbReference type="EMBL" id="JAHWDP010000003">
    <property type="protein sequence ID" value="MBW2938180.1"/>
    <property type="molecule type" value="Genomic_DNA"/>
</dbReference>
<comment type="caution">
    <text evidence="1">The sequence shown here is derived from an EMBL/GenBank/DDBJ whole genome shotgun (WGS) entry which is preliminary data.</text>
</comment>
<name>A0A9X1JVV5_9FLAO</name>
<dbReference type="Proteomes" id="UP001138686">
    <property type="component" value="Unassembled WGS sequence"/>
</dbReference>
<evidence type="ECO:0000313" key="2">
    <source>
        <dbReference type="Proteomes" id="UP001138686"/>
    </source>
</evidence>
<protein>
    <submittedName>
        <fullName evidence="1">Uncharacterized protein</fullName>
    </submittedName>
</protein>
<accession>A0A9X1JVV5</accession>
<sequence length="202" mass="22022">MKYFLHIIVIIPICILHAQGVGINTTNPLATLHVNGNFMFEPNLTVTSTRLVGILENGGARDFELGDAFVITEGTLEVTETVDPNIFLIGDVDQSLTSGISQYNNYDIGLGNINSDRAVIRFTGETAGYSVTGFSGGYDGRIVYYFNSQNQSVTFYNLDSDSDLENQIITGSGANVSINNIGMAEFIYDASIQKWILVNLRG</sequence>
<proteinExistence type="predicted"/>